<dbReference type="SUPFAM" id="SSF47413">
    <property type="entry name" value="lambda repressor-like DNA-binding domains"/>
    <property type="match status" value="1"/>
</dbReference>
<organism evidence="2 3">
    <name type="scientific">Streptomyces pathocidini</name>
    <dbReference type="NCBI Taxonomy" id="1650571"/>
    <lineage>
        <taxon>Bacteria</taxon>
        <taxon>Bacillati</taxon>
        <taxon>Actinomycetota</taxon>
        <taxon>Actinomycetes</taxon>
        <taxon>Kitasatosporales</taxon>
        <taxon>Streptomycetaceae</taxon>
        <taxon>Streptomyces</taxon>
    </lineage>
</organism>
<dbReference type="SMART" id="SM00530">
    <property type="entry name" value="HTH_XRE"/>
    <property type="match status" value="1"/>
</dbReference>
<evidence type="ECO:0000313" key="2">
    <source>
        <dbReference type="EMBL" id="MFI1964041.1"/>
    </source>
</evidence>
<protein>
    <submittedName>
        <fullName evidence="2">Helix-turn-helix domain-containing protein</fullName>
    </submittedName>
</protein>
<dbReference type="PROSITE" id="PS50943">
    <property type="entry name" value="HTH_CROC1"/>
    <property type="match status" value="1"/>
</dbReference>
<sequence>MGLRVNPTYRQRRFGAELRSLRDRAGLSSGDAAALLGMRQSQLSNIEAGKTGLSAERVERLARAAGEKSDTYLKALVELGQDSGKGWWSGYREEMRPSYLDLAELEAAAARLNSYEHMYIPGLFQTFEYAMAVHRESFVPTPPEAQERLVEFRMERQKVLRGERPPQMHAIIHESALRVRYGGREVMRDQLLKLIEVSRFPNVTIQVYPLDFEGRVAFNSSFMMLEPPVRELGTVQLEQFGKSLYLGDREGITKYSDTFALLAELALPPIDPSAAPEARSAKDSLGLVQHILYPLL</sequence>
<dbReference type="InterPro" id="IPR010982">
    <property type="entry name" value="Lambda_DNA-bd_dom_sf"/>
</dbReference>
<dbReference type="EMBL" id="JBIRWE010000002">
    <property type="protein sequence ID" value="MFI1964041.1"/>
    <property type="molecule type" value="Genomic_DNA"/>
</dbReference>
<dbReference type="Pfam" id="PF13560">
    <property type="entry name" value="HTH_31"/>
    <property type="match status" value="1"/>
</dbReference>
<dbReference type="RefSeq" id="WP_079100890.1">
    <property type="nucleotide sequence ID" value="NZ_JBIRWE010000002.1"/>
</dbReference>
<gene>
    <name evidence="2" type="ORF">ACH429_07880</name>
</gene>
<dbReference type="Pfam" id="PF19054">
    <property type="entry name" value="DUF5753"/>
    <property type="match status" value="1"/>
</dbReference>
<dbReference type="InterPro" id="IPR043917">
    <property type="entry name" value="DUF5753"/>
</dbReference>
<dbReference type="Gene3D" id="1.10.260.40">
    <property type="entry name" value="lambda repressor-like DNA-binding domains"/>
    <property type="match status" value="1"/>
</dbReference>
<accession>A0ABW7UQP9</accession>
<proteinExistence type="predicted"/>
<dbReference type="InterPro" id="IPR001387">
    <property type="entry name" value="Cro/C1-type_HTH"/>
</dbReference>
<feature type="domain" description="HTH cro/C1-type" evidence="1">
    <location>
        <begin position="18"/>
        <end position="73"/>
    </location>
</feature>
<name>A0ABW7UQP9_9ACTN</name>
<reference evidence="2 3" key="1">
    <citation type="submission" date="2024-10" db="EMBL/GenBank/DDBJ databases">
        <title>The Natural Products Discovery Center: Release of the First 8490 Sequenced Strains for Exploring Actinobacteria Biosynthetic Diversity.</title>
        <authorList>
            <person name="Kalkreuter E."/>
            <person name="Kautsar S.A."/>
            <person name="Yang D."/>
            <person name="Bader C.D."/>
            <person name="Teijaro C.N."/>
            <person name="Fluegel L."/>
            <person name="Davis C.M."/>
            <person name="Simpson J.R."/>
            <person name="Lauterbach L."/>
            <person name="Steele A.D."/>
            <person name="Gui C."/>
            <person name="Meng S."/>
            <person name="Li G."/>
            <person name="Viehrig K."/>
            <person name="Ye F."/>
            <person name="Su P."/>
            <person name="Kiefer A.F."/>
            <person name="Nichols A."/>
            <person name="Cepeda A.J."/>
            <person name="Yan W."/>
            <person name="Fan B."/>
            <person name="Jiang Y."/>
            <person name="Adhikari A."/>
            <person name="Zheng C.-J."/>
            <person name="Schuster L."/>
            <person name="Cowan T.M."/>
            <person name="Smanski M.J."/>
            <person name="Chevrette M.G."/>
            <person name="De Carvalho L.P.S."/>
            <person name="Shen B."/>
        </authorList>
    </citation>
    <scope>NUCLEOTIDE SEQUENCE [LARGE SCALE GENOMIC DNA]</scope>
    <source>
        <strain evidence="2 3">NPDC020327</strain>
    </source>
</reference>
<keyword evidence="3" id="KW-1185">Reference proteome</keyword>
<evidence type="ECO:0000259" key="1">
    <source>
        <dbReference type="PROSITE" id="PS50943"/>
    </source>
</evidence>
<evidence type="ECO:0000313" key="3">
    <source>
        <dbReference type="Proteomes" id="UP001611548"/>
    </source>
</evidence>
<comment type="caution">
    <text evidence="2">The sequence shown here is derived from an EMBL/GenBank/DDBJ whole genome shotgun (WGS) entry which is preliminary data.</text>
</comment>
<dbReference type="CDD" id="cd00093">
    <property type="entry name" value="HTH_XRE"/>
    <property type="match status" value="1"/>
</dbReference>
<dbReference type="Proteomes" id="UP001611548">
    <property type="component" value="Unassembled WGS sequence"/>
</dbReference>